<evidence type="ECO:0000313" key="2">
    <source>
        <dbReference type="Proteomes" id="UP000002169"/>
    </source>
</evidence>
<dbReference type="Proteomes" id="UP000002169">
    <property type="component" value="Chromosome 3"/>
</dbReference>
<reference evidence="2" key="1">
    <citation type="submission" date="2008-02" db="EMBL/GenBank/DDBJ databases">
        <title>Complete sequence of chromosome 3 of Burkholderia cenocepacia MC0-3.</title>
        <authorList>
            <person name="Copeland A."/>
            <person name="Lucas S."/>
            <person name="Lapidus A."/>
            <person name="Barry K."/>
            <person name="Bruce D."/>
            <person name="Goodwin L."/>
            <person name="Glavina del Rio T."/>
            <person name="Dalin E."/>
            <person name="Tice H."/>
            <person name="Pitluck S."/>
            <person name="Chain P."/>
            <person name="Malfatti S."/>
            <person name="Shin M."/>
            <person name="Vergez L."/>
            <person name="Schmutz J."/>
            <person name="Larimer F."/>
            <person name="Land M."/>
            <person name="Hauser L."/>
            <person name="Kyrpides N."/>
            <person name="Mikhailova N."/>
            <person name="Tiedje J."/>
            <person name="Richardson P."/>
        </authorList>
    </citation>
    <scope>NUCLEOTIDE SEQUENCE [LARGE SCALE GENOMIC DNA]</scope>
    <source>
        <strain evidence="2">MC0-3</strain>
    </source>
</reference>
<dbReference type="HOGENOM" id="CLU_026088_0_0_4"/>
<organism evidence="1 2">
    <name type="scientific">Burkholderia orbicola (strain MC0-3)</name>
    <dbReference type="NCBI Taxonomy" id="406425"/>
    <lineage>
        <taxon>Bacteria</taxon>
        <taxon>Pseudomonadati</taxon>
        <taxon>Pseudomonadota</taxon>
        <taxon>Betaproteobacteria</taxon>
        <taxon>Burkholderiales</taxon>
        <taxon>Burkholderiaceae</taxon>
        <taxon>Burkholderia</taxon>
        <taxon>Burkholderia cepacia complex</taxon>
        <taxon>Burkholderia orbicola</taxon>
    </lineage>
</organism>
<dbReference type="AlphaFoldDB" id="B1KA78"/>
<protein>
    <recommendedName>
        <fullName evidence="3">NERD domain-containing protein</fullName>
    </recommendedName>
</protein>
<gene>
    <name evidence="1" type="ordered locus">Bcenmc03_7078</name>
</gene>
<dbReference type="EMBL" id="CP000960">
    <property type="protein sequence ID" value="ACA96178.1"/>
    <property type="molecule type" value="Genomic_DNA"/>
</dbReference>
<evidence type="ECO:0008006" key="3">
    <source>
        <dbReference type="Google" id="ProtNLM"/>
    </source>
</evidence>
<dbReference type="RefSeq" id="WP_012337531.1">
    <property type="nucleotide sequence ID" value="NC_010512.1"/>
</dbReference>
<dbReference type="KEGG" id="bcm:Bcenmc03_7078"/>
<accession>B1KA78</accession>
<proteinExistence type="predicted"/>
<name>B1KA78_BURO0</name>
<evidence type="ECO:0000313" key="1">
    <source>
        <dbReference type="EMBL" id="ACA96178.1"/>
    </source>
</evidence>
<sequence>MSDASHPCQLIILRGNLVGEFSDFVRRGKIAGPNRPEFRRADWEKQKNSASLDDADKRILLAGLALDDLLTSVRNRIRLNDIDLLPDILIRITIGLVTYNLFAIREHSHTLIDELSIDRQFKSTSILQDTIKNIDGQNFSPDEILTGCGDGIKYMLHHLVRATPSDTSRKECHIIQDDLTKVTDEINNAILYHSATEIWNDCLANEYHANLETNHLEIRPLNADLEIARAVSMYRRENMELRDFIGFSEIWNFKWSRSEKESQCEIPLVIKIYGTQRIERIDLGFNEKALNAAATGIFAMLSIRHGHYESFLDESLPKLEHTSLNMMIQGWRILQSLAAAILNSSNSVTSENASDILRLSPKIPKILLRKTLGKALSIDEFHAQRLIDAFVFTGDNSQDLWLQPLIRIGQDYCLIIPCIYSTKLERVVEGWMRQGGLDLERRGPQFEKYCRNELKFRANKSPISSAIQVIPHEVKISDPDGNIEKIDIIVVIDNTILSIEAKCILWPDDALRLANYRDTIKNATAQIKRQKHAVLSNYSEFSRRLKELNCHAPEEATVVCCVITNSAVYAGFPIDDIPVVDLAILARYFDNRYVKIERRSDGENVSESAIHFYSDAKQAGQNVQAYLSTPPQLADMKEYVKTREVFLPMYSQSPKTLIYHVDVDVDAMAEKYKFSTVPSQ</sequence>